<dbReference type="GO" id="GO:0006313">
    <property type="term" value="P:DNA transposition"/>
    <property type="evidence" value="ECO:0007669"/>
    <property type="project" value="InterPro"/>
</dbReference>
<organism evidence="2 3">
    <name type="scientific">Leptospira borgpetersenii serovar Javanica str. UI 09931</name>
    <dbReference type="NCBI Taxonomy" id="1049767"/>
    <lineage>
        <taxon>Bacteria</taxon>
        <taxon>Pseudomonadati</taxon>
        <taxon>Spirochaetota</taxon>
        <taxon>Spirochaetia</taxon>
        <taxon>Leptospirales</taxon>
        <taxon>Leptospiraceae</taxon>
        <taxon>Leptospira</taxon>
    </lineage>
</organism>
<dbReference type="AlphaFoldDB" id="A0AAV3JH20"/>
<gene>
    <name evidence="2" type="ORF">LEP1GSC103_0368</name>
</gene>
<accession>A0AAV3JH20</accession>
<dbReference type="Pfam" id="PF01609">
    <property type="entry name" value="DDE_Tnp_1"/>
    <property type="match status" value="1"/>
</dbReference>
<proteinExistence type="predicted"/>
<dbReference type="Proteomes" id="UP000014570">
    <property type="component" value="Unassembled WGS sequence"/>
</dbReference>
<evidence type="ECO:0000259" key="1">
    <source>
        <dbReference type="Pfam" id="PF01609"/>
    </source>
</evidence>
<dbReference type="GO" id="GO:0004803">
    <property type="term" value="F:transposase activity"/>
    <property type="evidence" value="ECO:0007669"/>
    <property type="project" value="InterPro"/>
</dbReference>
<sequence>MKPEILSLDKAYIGQPIKSDLRKRKTRYRIPNKKNTKYPEYILPLKKFRWIVERTFAWINAFRTAKTCWEFKENNYLPILKIVFTLILSEWLLSSSGAGS</sequence>
<comment type="caution">
    <text evidence="2">The sequence shown here is derived from an EMBL/GenBank/DDBJ whole genome shotgun (WGS) entry which is preliminary data.</text>
</comment>
<feature type="domain" description="Transposase IS4-like" evidence="1">
    <location>
        <begin position="3"/>
        <end position="84"/>
    </location>
</feature>
<reference evidence="2 3" key="1">
    <citation type="submission" date="2013-04" db="EMBL/GenBank/DDBJ databases">
        <authorList>
            <person name="Harkins D.M."/>
            <person name="Durkin A.S."/>
            <person name="Brinkac L.M."/>
            <person name="Haft D.H."/>
            <person name="Selengut J.D."/>
            <person name="Sanka R."/>
            <person name="DePew J."/>
            <person name="Purushe J."/>
            <person name="Chanthongthip A."/>
            <person name="Lattana O."/>
            <person name="Phetsouvanh R."/>
            <person name="Newton P.N."/>
            <person name="Vinetz J.M."/>
            <person name="Sutton G.G."/>
            <person name="Nierman W.C."/>
            <person name="Fouts D.E."/>
        </authorList>
    </citation>
    <scope>NUCLEOTIDE SEQUENCE [LARGE SCALE GENOMIC DNA]</scope>
    <source>
        <strain evidence="2 3">UI 09931</strain>
    </source>
</reference>
<evidence type="ECO:0000313" key="3">
    <source>
        <dbReference type="Proteomes" id="UP000014570"/>
    </source>
</evidence>
<evidence type="ECO:0000313" key="2">
    <source>
        <dbReference type="EMBL" id="EPG58694.1"/>
    </source>
</evidence>
<protein>
    <submittedName>
        <fullName evidence="2">Transposase, IS4-like family protein</fullName>
    </submittedName>
</protein>
<dbReference type="InterPro" id="IPR002559">
    <property type="entry name" value="Transposase_11"/>
</dbReference>
<dbReference type="PANTHER" id="PTHR30007:SF1">
    <property type="entry name" value="BLR1914 PROTEIN"/>
    <property type="match status" value="1"/>
</dbReference>
<name>A0AAV3JH20_LEPBO</name>
<dbReference type="EMBL" id="AHNP02000004">
    <property type="protein sequence ID" value="EPG58694.1"/>
    <property type="molecule type" value="Genomic_DNA"/>
</dbReference>
<dbReference type="GO" id="GO:0003677">
    <property type="term" value="F:DNA binding"/>
    <property type="evidence" value="ECO:0007669"/>
    <property type="project" value="InterPro"/>
</dbReference>
<dbReference type="PANTHER" id="PTHR30007">
    <property type="entry name" value="PHP DOMAIN PROTEIN"/>
    <property type="match status" value="1"/>
</dbReference>